<protein>
    <submittedName>
        <fullName evidence="16">Penicillin-binding protein 2</fullName>
    </submittedName>
</protein>
<dbReference type="InterPro" id="IPR017790">
    <property type="entry name" value="Penicillin-binding_protein_2"/>
</dbReference>
<dbReference type="SUPFAM" id="SSF56601">
    <property type="entry name" value="beta-lactamase/transpeptidase-like"/>
    <property type="match status" value="1"/>
</dbReference>
<evidence type="ECO:0000256" key="6">
    <source>
        <dbReference type="ARBA" id="ARBA00022692"/>
    </source>
</evidence>
<dbReference type="EMBL" id="MFQK01000007">
    <property type="protein sequence ID" value="OGH81239.1"/>
    <property type="molecule type" value="Genomic_DNA"/>
</dbReference>
<evidence type="ECO:0000256" key="11">
    <source>
        <dbReference type="ARBA" id="ARBA00023136"/>
    </source>
</evidence>
<sequence length="656" mass="72498">MAHNPFKIELAELSDTYLDGKYKKAWIEEAVDIDNGNQKLSISHTRTYLGTSIDWRKIIIFLGIIFLGMGAICARIFYLQIIKGEYYHSLAEGNRIRLQPIPAERGVVFDRFNKILVHNIPGFSLVLSPQDLPADQEKRKEIIRAVATMSGISETEIQQLLKKYGNYSETITLKENVDYNTALQLYIINADLPGVKIESGSKRHYGLSITSTADSLLSMSHLIGYMGKLNDEELTVLHNNGYLLSDKIGRTGIEKMYEPYLRGTYGRKKIEVNAVGREQDVLAMTSPEPGKNLVLTIDIEAQQVLEKLVKNTAEKTNQRKIAAIAMNPNNGEVLALVSWPSFDNNKFSQGIDQATFQSYINDKDLPLFNRAIGGGYPPGSTAKLMIAAAALQEKIITRYTSVNSVGGISVGGTIFKDWQAGGHGITNVTKALAWSVNTFFYYVGGGYEKFTGLGIDTIVDYLSAFNLGQKTNIDLAGENPGFIPSKEWKKNKKNEAWFVGDTYNVSIGQGDLLVSPLQSALWTAIVANNGIIVTPHIGKAVIDPVSKITTELEYPSKRLQQVSADNLAIVREGMRDCVTIGSCKLLQSLPFSTGAKTGTAQWSKNRPTHAWFTSFAPYVNPQIVVTVLVEEGGQGSIVSMPVARDFLAWWGKKYRP</sequence>
<evidence type="ECO:0000256" key="5">
    <source>
        <dbReference type="ARBA" id="ARBA00022670"/>
    </source>
</evidence>
<keyword evidence="12" id="KW-0961">Cell wall biogenesis/degradation</keyword>
<dbReference type="SUPFAM" id="SSF56519">
    <property type="entry name" value="Penicillin binding protein dimerisation domain"/>
    <property type="match status" value="1"/>
</dbReference>
<dbReference type="Pfam" id="PF00905">
    <property type="entry name" value="Transpeptidase"/>
    <property type="match status" value="1"/>
</dbReference>
<accession>A0A1F6NBL4</accession>
<feature type="transmembrane region" description="Helical" evidence="13">
    <location>
        <begin position="58"/>
        <end position="78"/>
    </location>
</feature>
<evidence type="ECO:0000256" key="12">
    <source>
        <dbReference type="ARBA" id="ARBA00023316"/>
    </source>
</evidence>
<dbReference type="GO" id="GO:0009002">
    <property type="term" value="F:serine-type D-Ala-D-Ala carboxypeptidase activity"/>
    <property type="evidence" value="ECO:0007669"/>
    <property type="project" value="InterPro"/>
</dbReference>
<evidence type="ECO:0000256" key="9">
    <source>
        <dbReference type="ARBA" id="ARBA00022984"/>
    </source>
</evidence>
<dbReference type="Gene3D" id="3.40.710.10">
    <property type="entry name" value="DD-peptidase/beta-lactamase superfamily"/>
    <property type="match status" value="1"/>
</dbReference>
<dbReference type="InterPro" id="IPR012338">
    <property type="entry name" value="Beta-lactam/transpept-like"/>
</dbReference>
<dbReference type="GO" id="GO:0005886">
    <property type="term" value="C:plasma membrane"/>
    <property type="evidence" value="ECO:0007669"/>
    <property type="project" value="UniProtKB-SubCell"/>
</dbReference>
<comment type="caution">
    <text evidence="16">The sequence shown here is derived from an EMBL/GenBank/DDBJ whole genome shotgun (WGS) entry which is preliminary data.</text>
</comment>
<evidence type="ECO:0000256" key="2">
    <source>
        <dbReference type="ARBA" id="ARBA00004236"/>
    </source>
</evidence>
<dbReference type="Gene3D" id="3.90.1310.10">
    <property type="entry name" value="Penicillin-binding protein 2a (Domain 2)"/>
    <property type="match status" value="1"/>
</dbReference>
<gene>
    <name evidence="16" type="ORF">A3I29_02445</name>
</gene>
<evidence type="ECO:0000256" key="10">
    <source>
        <dbReference type="ARBA" id="ARBA00022989"/>
    </source>
</evidence>
<dbReference type="Pfam" id="PF03717">
    <property type="entry name" value="PBP_dimer"/>
    <property type="match status" value="1"/>
</dbReference>
<dbReference type="InterPro" id="IPR001460">
    <property type="entry name" value="PCN-bd_Tpept"/>
</dbReference>
<keyword evidence="10 13" id="KW-1133">Transmembrane helix</keyword>
<evidence type="ECO:0000256" key="8">
    <source>
        <dbReference type="ARBA" id="ARBA00022960"/>
    </source>
</evidence>
<keyword evidence="3" id="KW-1003">Cell membrane</keyword>
<name>A0A1F6NBL4_9BACT</name>
<evidence type="ECO:0000256" key="4">
    <source>
        <dbReference type="ARBA" id="ARBA00022519"/>
    </source>
</evidence>
<dbReference type="PANTHER" id="PTHR30627">
    <property type="entry name" value="PEPTIDOGLYCAN D,D-TRANSPEPTIDASE"/>
    <property type="match status" value="1"/>
</dbReference>
<evidence type="ECO:0000313" key="17">
    <source>
        <dbReference type="Proteomes" id="UP000178726"/>
    </source>
</evidence>
<evidence type="ECO:0000256" key="1">
    <source>
        <dbReference type="ARBA" id="ARBA00004167"/>
    </source>
</evidence>
<reference evidence="16 17" key="1">
    <citation type="journal article" date="2016" name="Nat. Commun.">
        <title>Thousands of microbial genomes shed light on interconnected biogeochemical processes in an aquifer system.</title>
        <authorList>
            <person name="Anantharaman K."/>
            <person name="Brown C.T."/>
            <person name="Hug L.A."/>
            <person name="Sharon I."/>
            <person name="Castelle C.J."/>
            <person name="Probst A.J."/>
            <person name="Thomas B.C."/>
            <person name="Singh A."/>
            <person name="Wilkins M.J."/>
            <person name="Karaoz U."/>
            <person name="Brodie E.L."/>
            <person name="Williams K.H."/>
            <person name="Hubbard S.S."/>
            <person name="Banfield J.F."/>
        </authorList>
    </citation>
    <scope>NUCLEOTIDE SEQUENCE [LARGE SCALE GENOMIC DNA]</scope>
</reference>
<comment type="subcellular location">
    <subcellularLocation>
        <location evidence="2">Cell membrane</location>
    </subcellularLocation>
    <subcellularLocation>
        <location evidence="1">Membrane</location>
        <topology evidence="1">Single-pass membrane protein</topology>
    </subcellularLocation>
</comment>
<evidence type="ECO:0000259" key="15">
    <source>
        <dbReference type="Pfam" id="PF03717"/>
    </source>
</evidence>
<evidence type="ECO:0000256" key="7">
    <source>
        <dbReference type="ARBA" id="ARBA00022801"/>
    </source>
</evidence>
<dbReference type="InterPro" id="IPR050515">
    <property type="entry name" value="Beta-lactam/transpept"/>
</dbReference>
<evidence type="ECO:0000256" key="3">
    <source>
        <dbReference type="ARBA" id="ARBA00022475"/>
    </source>
</evidence>
<dbReference type="GO" id="GO:0071972">
    <property type="term" value="F:peptidoglycan L,D-transpeptidase activity"/>
    <property type="evidence" value="ECO:0007669"/>
    <property type="project" value="TreeGrafter"/>
</dbReference>
<dbReference type="GO" id="GO:0008360">
    <property type="term" value="P:regulation of cell shape"/>
    <property type="evidence" value="ECO:0007669"/>
    <property type="project" value="UniProtKB-KW"/>
</dbReference>
<dbReference type="AlphaFoldDB" id="A0A1F6NBL4"/>
<dbReference type="Proteomes" id="UP000178726">
    <property type="component" value="Unassembled WGS sequence"/>
</dbReference>
<keyword evidence="7" id="KW-0378">Hydrolase</keyword>
<evidence type="ECO:0000256" key="13">
    <source>
        <dbReference type="SAM" id="Phobius"/>
    </source>
</evidence>
<dbReference type="NCBIfam" id="TIGR03423">
    <property type="entry name" value="pbp2_mrdA"/>
    <property type="match status" value="1"/>
</dbReference>
<keyword evidence="11 13" id="KW-0472">Membrane</keyword>
<feature type="domain" description="Penicillin-binding protein dimerisation" evidence="15">
    <location>
        <begin position="100"/>
        <end position="280"/>
    </location>
</feature>
<dbReference type="GO" id="GO:0006508">
    <property type="term" value="P:proteolysis"/>
    <property type="evidence" value="ECO:0007669"/>
    <property type="project" value="UniProtKB-KW"/>
</dbReference>
<keyword evidence="4" id="KW-0997">Cell inner membrane</keyword>
<feature type="domain" description="Penicillin-binding protein transpeptidase" evidence="14">
    <location>
        <begin position="322"/>
        <end position="647"/>
    </location>
</feature>
<keyword evidence="5" id="KW-0645">Protease</keyword>
<dbReference type="PANTHER" id="PTHR30627:SF2">
    <property type="entry name" value="PEPTIDOGLYCAN D,D-TRANSPEPTIDASE MRDA"/>
    <property type="match status" value="1"/>
</dbReference>
<dbReference type="GO" id="GO:0071555">
    <property type="term" value="P:cell wall organization"/>
    <property type="evidence" value="ECO:0007669"/>
    <property type="project" value="UniProtKB-KW"/>
</dbReference>
<dbReference type="GO" id="GO:0008658">
    <property type="term" value="F:penicillin binding"/>
    <property type="evidence" value="ECO:0007669"/>
    <property type="project" value="InterPro"/>
</dbReference>
<keyword evidence="6 13" id="KW-0812">Transmembrane</keyword>
<dbReference type="STRING" id="1798689.A3I29_02445"/>
<evidence type="ECO:0000313" key="16">
    <source>
        <dbReference type="EMBL" id="OGH81239.1"/>
    </source>
</evidence>
<organism evidence="16 17">
    <name type="scientific">Candidatus Magasanikbacteria bacterium RIFCSPLOWO2_02_FULL_44_11</name>
    <dbReference type="NCBI Taxonomy" id="1798689"/>
    <lineage>
        <taxon>Bacteria</taxon>
        <taxon>Candidatus Magasanikiibacteriota</taxon>
    </lineage>
</organism>
<dbReference type="InterPro" id="IPR005311">
    <property type="entry name" value="PBP_dimer"/>
</dbReference>
<keyword evidence="8" id="KW-0133">Cell shape</keyword>
<keyword evidence="9" id="KW-0573">Peptidoglycan synthesis</keyword>
<dbReference type="InterPro" id="IPR036138">
    <property type="entry name" value="PBP_dimer_sf"/>
</dbReference>
<evidence type="ECO:0000259" key="14">
    <source>
        <dbReference type="Pfam" id="PF00905"/>
    </source>
</evidence>
<proteinExistence type="predicted"/>
<dbReference type="GO" id="GO:0009252">
    <property type="term" value="P:peptidoglycan biosynthetic process"/>
    <property type="evidence" value="ECO:0007669"/>
    <property type="project" value="UniProtKB-KW"/>
</dbReference>